<keyword evidence="20" id="KW-1185">Reference proteome</keyword>
<dbReference type="InterPro" id="IPR029033">
    <property type="entry name" value="His_PPase_superfam"/>
</dbReference>
<evidence type="ECO:0000256" key="17">
    <source>
        <dbReference type="PIRSR" id="PIRSR000894-2"/>
    </source>
</evidence>
<comment type="caution">
    <text evidence="19">The sequence shown here is derived from an EMBL/GenBank/DDBJ whole genome shotgun (WGS) entry which is preliminary data.</text>
</comment>
<dbReference type="InterPro" id="IPR000560">
    <property type="entry name" value="His_Pase_clade-2"/>
</dbReference>
<keyword evidence="3" id="KW-0964">Secreted</keyword>
<dbReference type="CDD" id="cd07061">
    <property type="entry name" value="HP_HAP_like"/>
    <property type="match status" value="1"/>
</dbReference>
<evidence type="ECO:0000256" key="8">
    <source>
        <dbReference type="ARBA" id="ARBA00042300"/>
    </source>
</evidence>
<dbReference type="OrthoDB" id="6509975at2759"/>
<organism evidence="19 20">
    <name type="scientific">Hermanssonia centrifuga</name>
    <dbReference type="NCBI Taxonomy" id="98765"/>
    <lineage>
        <taxon>Eukaryota</taxon>
        <taxon>Fungi</taxon>
        <taxon>Dikarya</taxon>
        <taxon>Basidiomycota</taxon>
        <taxon>Agaricomycotina</taxon>
        <taxon>Agaricomycetes</taxon>
        <taxon>Polyporales</taxon>
        <taxon>Meruliaceae</taxon>
        <taxon>Hermanssonia</taxon>
    </lineage>
</organism>
<dbReference type="GO" id="GO:0005576">
    <property type="term" value="C:extracellular region"/>
    <property type="evidence" value="ECO:0007669"/>
    <property type="project" value="UniProtKB-SubCell"/>
</dbReference>
<dbReference type="PROSITE" id="PS00778">
    <property type="entry name" value="HIS_ACID_PHOSPHAT_2"/>
    <property type="match status" value="1"/>
</dbReference>
<evidence type="ECO:0000256" key="11">
    <source>
        <dbReference type="ARBA" id="ARBA00043721"/>
    </source>
</evidence>
<dbReference type="PANTHER" id="PTHR20963:SF24">
    <property type="entry name" value="3-PHYTASE B"/>
    <property type="match status" value="1"/>
</dbReference>
<feature type="disulfide bond" evidence="17">
    <location>
        <begin position="445"/>
        <end position="453"/>
    </location>
</feature>
<keyword evidence="4" id="KW-0378">Hydrolase</keyword>
<evidence type="ECO:0000256" key="2">
    <source>
        <dbReference type="ARBA" id="ARBA00011245"/>
    </source>
</evidence>
<comment type="catalytic activity">
    <reaction evidence="12">
        <text>1D-myo-inositol 1,2,4,5,6-pentakisphosphate + H2O = 1D-myo-inositol 1,2,5,6-tetrakisphosphate + phosphate</text>
        <dbReference type="Rhea" id="RHEA:77115"/>
        <dbReference type="ChEBI" id="CHEBI:15377"/>
        <dbReference type="ChEBI" id="CHEBI:43474"/>
        <dbReference type="ChEBI" id="CHEBI:57798"/>
        <dbReference type="ChEBI" id="CHEBI:195535"/>
    </reaction>
    <physiologicalReaction direction="left-to-right" evidence="12">
        <dbReference type="Rhea" id="RHEA:77116"/>
    </physiologicalReaction>
</comment>
<evidence type="ECO:0000313" key="19">
    <source>
        <dbReference type="EMBL" id="PSR83449.1"/>
    </source>
</evidence>
<evidence type="ECO:0000256" key="10">
    <source>
        <dbReference type="ARBA" id="ARBA00043675"/>
    </source>
</evidence>
<feature type="disulfide bond" evidence="17">
    <location>
        <begin position="93"/>
        <end position="419"/>
    </location>
</feature>
<sequence length="478" mass="51930">MSQRADNAEDLEEGLLTGTRRPLRTPFATRFALKKMLLALVILASIGLLGSMLLAHPKTLTPVLGLPANVQLEWAQYSPYIPHGIYSGPPSGCEITQLQRHGARFPTSGAAKSIVAAVIKLQAVKAYNDPDFDFLKTFTYDLGTNDLVEFGADQSFDAGQEAFFRYAELISTDNLPFVRSSSSERVVLSATNWTAGFSAASHHVYSPILSVILSESANDTLDDDMCPAAGSSDPQKKTWLATYAPPITSRLNAAAPGANLTDTDTSSLISLCPFETVAKGTKSAFCKLFEHEPGAFPGFGYSGDLDKFYGTGYGQLLGPVQGVGYINELLARLTETPVQDHTQTNTTLDSSPLTFPLNRTVYADFSHDNQMIAIYAALGLFRQPQVEPLDPTKPNPERIWRASALVPFSGRMITERLKCAGSKGDAKTVRVRIWVNDVLQPLEFCGAGEDRVCSLDAFVKSQEFARSNGAGDWEKCFA</sequence>
<dbReference type="STRING" id="98765.A0A2R6P1I5"/>
<evidence type="ECO:0000256" key="4">
    <source>
        <dbReference type="ARBA" id="ARBA00022801"/>
    </source>
</evidence>
<keyword evidence="18" id="KW-0472">Membrane</keyword>
<evidence type="ECO:0000256" key="15">
    <source>
        <dbReference type="ARBA" id="ARBA00044262"/>
    </source>
</evidence>
<dbReference type="PANTHER" id="PTHR20963">
    <property type="entry name" value="MULTIPLE INOSITOL POLYPHOSPHATE PHOSPHATASE-RELATED"/>
    <property type="match status" value="1"/>
</dbReference>
<feature type="disulfide bond" evidence="17">
    <location>
        <begin position="226"/>
        <end position="476"/>
    </location>
</feature>
<proteinExistence type="predicted"/>
<comment type="catalytic activity">
    <reaction evidence="13">
        <text>1D-myo-inositol hexakisphosphate + H2O = 1D-myo-inositol 1,2,4,5,6-pentakisphosphate + phosphate</text>
        <dbReference type="Rhea" id="RHEA:16989"/>
        <dbReference type="ChEBI" id="CHEBI:15377"/>
        <dbReference type="ChEBI" id="CHEBI:43474"/>
        <dbReference type="ChEBI" id="CHEBI:57798"/>
        <dbReference type="ChEBI" id="CHEBI:58130"/>
        <dbReference type="EC" id="3.1.3.8"/>
    </reaction>
    <physiologicalReaction direction="left-to-right" evidence="13">
        <dbReference type="Rhea" id="RHEA:16990"/>
    </physiologicalReaction>
</comment>
<dbReference type="Proteomes" id="UP000186601">
    <property type="component" value="Unassembled WGS sequence"/>
</dbReference>
<dbReference type="InterPro" id="IPR016274">
    <property type="entry name" value="Histidine_acid_Pase_euk"/>
</dbReference>
<dbReference type="Gene3D" id="3.40.50.1240">
    <property type="entry name" value="Phosphoglycerate mutase-like"/>
    <property type="match status" value="1"/>
</dbReference>
<feature type="active site" description="Proton donor" evidence="16">
    <location>
        <position position="368"/>
    </location>
</feature>
<comment type="catalytic activity">
    <reaction evidence="11">
        <text>1D-myo-inositol 1,2,6-trisphosphate + H2O = 1D-myo-inositol 1,2-bisphosphate + phosphate</text>
        <dbReference type="Rhea" id="RHEA:77131"/>
        <dbReference type="ChEBI" id="CHEBI:15377"/>
        <dbReference type="ChEBI" id="CHEBI:43474"/>
        <dbReference type="ChEBI" id="CHEBI:195537"/>
        <dbReference type="ChEBI" id="CHEBI:195539"/>
    </reaction>
    <physiologicalReaction direction="left-to-right" evidence="11">
        <dbReference type="Rhea" id="RHEA:77132"/>
    </physiologicalReaction>
</comment>
<evidence type="ECO:0000256" key="12">
    <source>
        <dbReference type="ARBA" id="ARBA00043748"/>
    </source>
</evidence>
<evidence type="ECO:0000256" key="3">
    <source>
        <dbReference type="ARBA" id="ARBA00022525"/>
    </source>
</evidence>
<comment type="catalytic activity">
    <reaction evidence="9">
        <text>1D-myo-inositol 1,2,5,6-tetrakisphosphate + H2O = 1D-myo-inositol 1,2,6-trisphosphate + phosphate</text>
        <dbReference type="Rhea" id="RHEA:77119"/>
        <dbReference type="ChEBI" id="CHEBI:15377"/>
        <dbReference type="ChEBI" id="CHEBI:43474"/>
        <dbReference type="ChEBI" id="CHEBI:195535"/>
        <dbReference type="ChEBI" id="CHEBI:195537"/>
    </reaction>
    <physiologicalReaction direction="left-to-right" evidence="9">
        <dbReference type="Rhea" id="RHEA:77120"/>
    </physiologicalReaction>
</comment>
<feature type="transmembrane region" description="Helical" evidence="18">
    <location>
        <begin position="36"/>
        <end position="55"/>
    </location>
</feature>
<comment type="catalytic activity">
    <reaction evidence="10">
        <text>1D-myo-inositol 1,2-bisphosphate + H2O = 1D-myo-inositol 2-phosphate + phosphate</text>
        <dbReference type="Rhea" id="RHEA:77135"/>
        <dbReference type="ChEBI" id="CHEBI:15377"/>
        <dbReference type="ChEBI" id="CHEBI:43474"/>
        <dbReference type="ChEBI" id="CHEBI:84142"/>
        <dbReference type="ChEBI" id="CHEBI:195539"/>
    </reaction>
    <physiologicalReaction direction="left-to-right" evidence="10">
        <dbReference type="Rhea" id="RHEA:77136"/>
    </physiologicalReaction>
</comment>
<dbReference type="InterPro" id="IPR033379">
    <property type="entry name" value="Acid_Pase_AS"/>
</dbReference>
<feature type="disulfide bond" evidence="17">
    <location>
        <begin position="272"/>
        <end position="286"/>
    </location>
</feature>
<dbReference type="EMBL" id="MLYV02000559">
    <property type="protein sequence ID" value="PSR83449.1"/>
    <property type="molecule type" value="Genomic_DNA"/>
</dbReference>
<evidence type="ECO:0000256" key="18">
    <source>
        <dbReference type="SAM" id="Phobius"/>
    </source>
</evidence>
<evidence type="ECO:0000256" key="6">
    <source>
        <dbReference type="ARBA" id="ARBA00023180"/>
    </source>
</evidence>
<evidence type="ECO:0000256" key="5">
    <source>
        <dbReference type="ARBA" id="ARBA00023157"/>
    </source>
</evidence>
<evidence type="ECO:0000256" key="14">
    <source>
        <dbReference type="ARBA" id="ARBA00044106"/>
    </source>
</evidence>
<dbReference type="AlphaFoldDB" id="A0A2R6P1I5"/>
<evidence type="ECO:0000256" key="1">
    <source>
        <dbReference type="ARBA" id="ARBA00004613"/>
    </source>
</evidence>
<feature type="active site" description="Nucleophile" evidence="16">
    <location>
        <position position="101"/>
    </location>
</feature>
<dbReference type="SUPFAM" id="SSF53254">
    <property type="entry name" value="Phosphoglycerate mutase-like"/>
    <property type="match status" value="1"/>
</dbReference>
<evidence type="ECO:0000256" key="16">
    <source>
        <dbReference type="PIRSR" id="PIRSR000894-1"/>
    </source>
</evidence>
<evidence type="ECO:0000256" key="7">
    <source>
        <dbReference type="ARBA" id="ARBA00041857"/>
    </source>
</evidence>
<name>A0A2R6P1I5_9APHY</name>
<reference evidence="19 20" key="1">
    <citation type="submission" date="2018-02" db="EMBL/GenBank/DDBJ databases">
        <title>Genome sequence of the basidiomycete white-rot fungus Phlebia centrifuga.</title>
        <authorList>
            <person name="Granchi Z."/>
            <person name="Peng M."/>
            <person name="de Vries R.P."/>
            <person name="Hilden K."/>
            <person name="Makela M.R."/>
            <person name="Grigoriev I."/>
            <person name="Riley R."/>
        </authorList>
    </citation>
    <scope>NUCLEOTIDE SEQUENCE [LARGE SCALE GENOMIC DNA]</scope>
    <source>
        <strain evidence="19 20">FBCC195</strain>
    </source>
</reference>
<dbReference type="PIRSF" id="PIRSF000894">
    <property type="entry name" value="Acid_phosphatase"/>
    <property type="match status" value="1"/>
</dbReference>
<comment type="subcellular location">
    <subcellularLocation>
        <location evidence="1">Secreted</location>
    </subcellularLocation>
</comment>
<keyword evidence="5 17" id="KW-1015">Disulfide bond</keyword>
<comment type="subunit">
    <text evidence="2">Monomer.</text>
</comment>
<evidence type="ECO:0000313" key="20">
    <source>
        <dbReference type="Proteomes" id="UP000186601"/>
    </source>
</evidence>
<keyword evidence="6" id="KW-0325">Glycoprotein</keyword>
<gene>
    <name evidence="19" type="ORF">PHLCEN_2v5721</name>
</gene>
<accession>A0A2R6P1I5</accession>
<evidence type="ECO:0000256" key="9">
    <source>
        <dbReference type="ARBA" id="ARBA00043670"/>
    </source>
</evidence>
<dbReference type="GO" id="GO:0003993">
    <property type="term" value="F:acid phosphatase activity"/>
    <property type="evidence" value="ECO:0007669"/>
    <property type="project" value="TreeGrafter"/>
</dbReference>
<evidence type="ECO:0000256" key="13">
    <source>
        <dbReference type="ARBA" id="ARBA00043788"/>
    </source>
</evidence>
<keyword evidence="18" id="KW-0812">Transmembrane</keyword>
<protein>
    <recommendedName>
        <fullName evidence="14">Phytase A</fullName>
    </recommendedName>
    <alternativeName>
        <fullName evidence="15">Histidine acid phosphatase phyA</fullName>
    </alternativeName>
    <alternativeName>
        <fullName evidence="8">Myo-inositol hexakisphosphate phosphohydrolase A</fullName>
    </alternativeName>
    <alternativeName>
        <fullName evidence="7">Myo-inositol-hexaphosphate 3-phosphohydrolase A</fullName>
    </alternativeName>
</protein>
<dbReference type="GO" id="GO:0016158">
    <property type="term" value="F:inositol hexakisphosphate 3-phosphatase activity"/>
    <property type="evidence" value="ECO:0007669"/>
    <property type="project" value="UniProtKB-EC"/>
</dbReference>
<dbReference type="Pfam" id="PF00328">
    <property type="entry name" value="His_Phos_2"/>
    <property type="match status" value="1"/>
</dbReference>
<keyword evidence="18" id="KW-1133">Transmembrane helix</keyword>